<feature type="region of interest" description="Disordered" evidence="1">
    <location>
        <begin position="28"/>
        <end position="72"/>
    </location>
</feature>
<reference evidence="2 3" key="1">
    <citation type="submission" date="2016-10" db="EMBL/GenBank/DDBJ databases">
        <authorList>
            <person name="de Groot N.N."/>
        </authorList>
    </citation>
    <scope>NUCLEOTIDE SEQUENCE [LARGE SCALE GENOMIC DNA]</scope>
    <source>
        <strain evidence="2 3">DSM 20117</strain>
    </source>
</reference>
<dbReference type="EMBL" id="FNKH01000003">
    <property type="protein sequence ID" value="SDR31308.1"/>
    <property type="molecule type" value="Genomic_DNA"/>
</dbReference>
<dbReference type="AlphaFoldDB" id="A0A1H1I1U0"/>
<feature type="region of interest" description="Disordered" evidence="1">
    <location>
        <begin position="103"/>
        <end position="127"/>
    </location>
</feature>
<accession>A0A1H1I1U0</accession>
<dbReference type="Proteomes" id="UP000181917">
    <property type="component" value="Unassembled WGS sequence"/>
</dbReference>
<name>A0A1H1I1U0_9MICC</name>
<evidence type="ECO:0000313" key="2">
    <source>
        <dbReference type="EMBL" id="SDR31308.1"/>
    </source>
</evidence>
<sequence>MRNGDASTQVHPGTYRTWQQEQRLLMDREARSKTKRSPALRASRAGLLPSGEHGDIADRTRSGWARRTLPSSWPGDACSQQWTAWKTRPSRVSIPRTSVSAQRRCCCPKTSRSTKVPTRPSKWSPHRLRFHLDPHPTGVPHAGPGLPVASTKRARTLGAPLPDTVRRRLVAGFNNGARDDRSAWQPPRPAG</sequence>
<organism evidence="2 3">
    <name type="scientific">Crystallibacter crystallopoietes</name>
    <dbReference type="NCBI Taxonomy" id="37928"/>
    <lineage>
        <taxon>Bacteria</taxon>
        <taxon>Bacillati</taxon>
        <taxon>Actinomycetota</taxon>
        <taxon>Actinomycetes</taxon>
        <taxon>Micrococcales</taxon>
        <taxon>Micrococcaceae</taxon>
        <taxon>Crystallibacter</taxon>
    </lineage>
</organism>
<evidence type="ECO:0000256" key="1">
    <source>
        <dbReference type="SAM" id="MobiDB-lite"/>
    </source>
</evidence>
<keyword evidence="3" id="KW-1185">Reference proteome</keyword>
<protein>
    <submittedName>
        <fullName evidence="2">Uncharacterized protein</fullName>
    </submittedName>
</protein>
<proteinExistence type="predicted"/>
<evidence type="ECO:0000313" key="3">
    <source>
        <dbReference type="Proteomes" id="UP000181917"/>
    </source>
</evidence>
<feature type="compositionally biased region" description="Basic and acidic residues" evidence="1">
    <location>
        <begin position="52"/>
        <end position="61"/>
    </location>
</feature>
<gene>
    <name evidence="2" type="ORF">SAMN04489742_4894</name>
</gene>